<evidence type="ECO:0000313" key="3">
    <source>
        <dbReference type="EMBL" id="CAL4065049.1"/>
    </source>
</evidence>
<comment type="caution">
    <text evidence="3">The sequence shown here is derived from an EMBL/GenBank/DDBJ whole genome shotgun (WGS) entry which is preliminary data.</text>
</comment>
<feature type="non-terminal residue" evidence="3">
    <location>
        <position position="215"/>
    </location>
</feature>
<protein>
    <submittedName>
        <fullName evidence="3">Uncharacterized protein</fullName>
    </submittedName>
</protein>
<proteinExistence type="predicted"/>
<reference evidence="3 4" key="1">
    <citation type="submission" date="2024-05" db="EMBL/GenBank/DDBJ databases">
        <authorList>
            <person name="Wallberg A."/>
        </authorList>
    </citation>
    <scope>NUCLEOTIDE SEQUENCE [LARGE SCALE GENOMIC DNA]</scope>
</reference>
<feature type="transmembrane region" description="Helical" evidence="1">
    <location>
        <begin position="37"/>
        <end position="62"/>
    </location>
</feature>
<gene>
    <name evidence="3" type="ORF">MNOR_LOCUS4507</name>
</gene>
<evidence type="ECO:0000256" key="1">
    <source>
        <dbReference type="SAM" id="Phobius"/>
    </source>
</evidence>
<dbReference type="Proteomes" id="UP001497623">
    <property type="component" value="Unassembled WGS sequence"/>
</dbReference>
<evidence type="ECO:0000256" key="2">
    <source>
        <dbReference type="SAM" id="SignalP"/>
    </source>
</evidence>
<feature type="transmembrane region" description="Helical" evidence="1">
    <location>
        <begin position="105"/>
        <end position="126"/>
    </location>
</feature>
<feature type="signal peptide" evidence="2">
    <location>
        <begin position="1"/>
        <end position="21"/>
    </location>
</feature>
<keyword evidence="1" id="KW-0812">Transmembrane</keyword>
<organism evidence="3 4">
    <name type="scientific">Meganyctiphanes norvegica</name>
    <name type="common">Northern krill</name>
    <name type="synonym">Thysanopoda norvegica</name>
    <dbReference type="NCBI Taxonomy" id="48144"/>
    <lineage>
        <taxon>Eukaryota</taxon>
        <taxon>Metazoa</taxon>
        <taxon>Ecdysozoa</taxon>
        <taxon>Arthropoda</taxon>
        <taxon>Crustacea</taxon>
        <taxon>Multicrustacea</taxon>
        <taxon>Malacostraca</taxon>
        <taxon>Eumalacostraca</taxon>
        <taxon>Eucarida</taxon>
        <taxon>Euphausiacea</taxon>
        <taxon>Euphausiidae</taxon>
        <taxon>Meganyctiphanes</taxon>
    </lineage>
</organism>
<evidence type="ECO:0000313" key="4">
    <source>
        <dbReference type="Proteomes" id="UP001497623"/>
    </source>
</evidence>
<name>A0AAV2PUL4_MEGNR</name>
<keyword evidence="4" id="KW-1185">Reference proteome</keyword>
<feature type="non-terminal residue" evidence="3">
    <location>
        <position position="1"/>
    </location>
</feature>
<keyword evidence="1" id="KW-0472">Membrane</keyword>
<sequence>FILGSSLLVFIISFVWGCVRAIRHPGQEERSDIWDEWKFFGSLFYLVFPTLTTWFCVFMIGYQRKMYKVLNELPDDQFYDEKVIKNIGEYFESMQKISKMLIKRFYRFTFGINFALFVIIATISIFEMIQGLGEIQKPSELEFEDIVYLFPIVVCVSNMLISCEASSSLVNGQHTKLLYKLKGIITRLLVDEMEKSKENEKKCKRVECLHKNLKD</sequence>
<keyword evidence="2" id="KW-0732">Signal</keyword>
<feature type="chain" id="PRO_5043898312" evidence="2">
    <location>
        <begin position="22"/>
        <end position="215"/>
    </location>
</feature>
<feature type="transmembrane region" description="Helical" evidence="1">
    <location>
        <begin position="146"/>
        <end position="170"/>
    </location>
</feature>
<accession>A0AAV2PUL4</accession>
<keyword evidence="1" id="KW-1133">Transmembrane helix</keyword>
<dbReference type="EMBL" id="CAXKWB010001654">
    <property type="protein sequence ID" value="CAL4065049.1"/>
    <property type="molecule type" value="Genomic_DNA"/>
</dbReference>
<dbReference type="AlphaFoldDB" id="A0AAV2PUL4"/>